<reference evidence="2 3" key="1">
    <citation type="submission" date="2024-01" db="EMBL/GenBank/DDBJ databases">
        <title>The genomes of 5 underutilized Papilionoideae crops provide insights into root nodulation and disease resistanc.</title>
        <authorList>
            <person name="Jiang F."/>
        </authorList>
    </citation>
    <scope>NUCLEOTIDE SEQUENCE [LARGE SCALE GENOMIC DNA]</scope>
    <source>
        <strain evidence="2">DUOXIRENSHENG_FW03</strain>
        <tissue evidence="2">Leaves</tissue>
    </source>
</reference>
<protein>
    <submittedName>
        <fullName evidence="2">Uncharacterized protein</fullName>
    </submittedName>
</protein>
<comment type="caution">
    <text evidence="2">The sequence shown here is derived from an EMBL/GenBank/DDBJ whole genome shotgun (WGS) entry which is preliminary data.</text>
</comment>
<dbReference type="AlphaFoldDB" id="A0AAN9XBS7"/>
<dbReference type="Proteomes" id="UP001386955">
    <property type="component" value="Unassembled WGS sequence"/>
</dbReference>
<keyword evidence="3" id="KW-1185">Reference proteome</keyword>
<evidence type="ECO:0000313" key="3">
    <source>
        <dbReference type="Proteomes" id="UP001386955"/>
    </source>
</evidence>
<organism evidence="2 3">
    <name type="scientific">Psophocarpus tetragonolobus</name>
    <name type="common">Winged bean</name>
    <name type="synonym">Dolichos tetragonolobus</name>
    <dbReference type="NCBI Taxonomy" id="3891"/>
    <lineage>
        <taxon>Eukaryota</taxon>
        <taxon>Viridiplantae</taxon>
        <taxon>Streptophyta</taxon>
        <taxon>Embryophyta</taxon>
        <taxon>Tracheophyta</taxon>
        <taxon>Spermatophyta</taxon>
        <taxon>Magnoliopsida</taxon>
        <taxon>eudicotyledons</taxon>
        <taxon>Gunneridae</taxon>
        <taxon>Pentapetalae</taxon>
        <taxon>rosids</taxon>
        <taxon>fabids</taxon>
        <taxon>Fabales</taxon>
        <taxon>Fabaceae</taxon>
        <taxon>Papilionoideae</taxon>
        <taxon>50 kb inversion clade</taxon>
        <taxon>NPAAA clade</taxon>
        <taxon>indigoferoid/millettioid clade</taxon>
        <taxon>Phaseoleae</taxon>
        <taxon>Psophocarpus</taxon>
    </lineage>
</organism>
<evidence type="ECO:0000256" key="1">
    <source>
        <dbReference type="SAM" id="Phobius"/>
    </source>
</evidence>
<keyword evidence="1" id="KW-0812">Transmembrane</keyword>
<sequence>MKVASLKISCLRTQIEVYLELVLLRATVSVLNLFCVCLRLQSNYVFLKHSRYEIDLIYMLTILLVLISHYHHLPISKQLSYLCCG</sequence>
<accession>A0AAN9XBS7</accession>
<feature type="transmembrane region" description="Helical" evidence="1">
    <location>
        <begin position="52"/>
        <end position="71"/>
    </location>
</feature>
<gene>
    <name evidence="2" type="ORF">VNO78_22586</name>
</gene>
<evidence type="ECO:0000313" key="2">
    <source>
        <dbReference type="EMBL" id="KAK7387793.1"/>
    </source>
</evidence>
<feature type="transmembrane region" description="Helical" evidence="1">
    <location>
        <begin position="22"/>
        <end position="40"/>
    </location>
</feature>
<keyword evidence="1" id="KW-1133">Transmembrane helix</keyword>
<dbReference type="EMBL" id="JAYMYS010000006">
    <property type="protein sequence ID" value="KAK7387793.1"/>
    <property type="molecule type" value="Genomic_DNA"/>
</dbReference>
<proteinExistence type="predicted"/>
<name>A0AAN9XBS7_PSOTE</name>
<keyword evidence="1" id="KW-0472">Membrane</keyword>